<dbReference type="InterPro" id="IPR010712">
    <property type="entry name" value="Arsenical-R_ArsD"/>
</dbReference>
<dbReference type="EMBL" id="JACHHB010000015">
    <property type="protein sequence ID" value="MBB5174664.1"/>
    <property type="molecule type" value="Genomic_DNA"/>
</dbReference>
<name>A0A840QTH0_9BACI</name>
<proteinExistence type="predicted"/>
<evidence type="ECO:0000313" key="1">
    <source>
        <dbReference type="EMBL" id="MBB5174664.1"/>
    </source>
</evidence>
<gene>
    <name evidence="1" type="ORF">HNQ41_002881</name>
</gene>
<dbReference type="GO" id="GO:0003677">
    <property type="term" value="F:DNA binding"/>
    <property type="evidence" value="ECO:0007669"/>
    <property type="project" value="InterPro"/>
</dbReference>
<dbReference type="NCBIfam" id="NF033727">
    <property type="entry name" value="chaperon_ArsD"/>
    <property type="match status" value="1"/>
</dbReference>
<evidence type="ECO:0000313" key="2">
    <source>
        <dbReference type="Proteomes" id="UP000551878"/>
    </source>
</evidence>
<organism evidence="1 2">
    <name type="scientific">Texcoconibacillus texcoconensis</name>
    <dbReference type="NCBI Taxonomy" id="1095777"/>
    <lineage>
        <taxon>Bacteria</taxon>
        <taxon>Bacillati</taxon>
        <taxon>Bacillota</taxon>
        <taxon>Bacilli</taxon>
        <taxon>Bacillales</taxon>
        <taxon>Bacillaceae</taxon>
        <taxon>Texcoconibacillus</taxon>
    </lineage>
</organism>
<dbReference type="AlphaFoldDB" id="A0A840QTH0"/>
<reference evidence="1 2" key="1">
    <citation type="submission" date="2020-08" db="EMBL/GenBank/DDBJ databases">
        <title>Genomic Encyclopedia of Type Strains, Phase IV (KMG-IV): sequencing the most valuable type-strain genomes for metagenomic binning, comparative biology and taxonomic classification.</title>
        <authorList>
            <person name="Goeker M."/>
        </authorList>
    </citation>
    <scope>NUCLEOTIDE SEQUENCE [LARGE SCALE GENOMIC DNA]</scope>
    <source>
        <strain evidence="1 2">DSM 24696</strain>
    </source>
</reference>
<dbReference type="Gene3D" id="3.40.30.10">
    <property type="entry name" value="Glutaredoxin"/>
    <property type="match status" value="1"/>
</dbReference>
<dbReference type="GO" id="GO:0045892">
    <property type="term" value="P:negative regulation of DNA-templated transcription"/>
    <property type="evidence" value="ECO:0007669"/>
    <property type="project" value="InterPro"/>
</dbReference>
<keyword evidence="2" id="KW-1185">Reference proteome</keyword>
<protein>
    <submittedName>
        <fullName evidence="1">Sulfur carrier protein ThiS</fullName>
    </submittedName>
</protein>
<accession>A0A840QTH0</accession>
<comment type="caution">
    <text evidence="1">The sequence shown here is derived from an EMBL/GenBank/DDBJ whole genome shotgun (WGS) entry which is preliminary data.</text>
</comment>
<dbReference type="RefSeq" id="WP_184665075.1">
    <property type="nucleotide sequence ID" value="NZ_JACHHB010000015.1"/>
</dbReference>
<dbReference type="Pfam" id="PF06953">
    <property type="entry name" value="ArsD"/>
    <property type="match status" value="1"/>
</dbReference>
<sequence>MSRKIEIYDPALCCPTGICGPNVDPELTRISRTVTILVNQGHDVSRYNLAQEPEPFSKQPDVQNLLTEEGPESLPATVVNGELVKSKTYPTKAEFAEWLGIKEEDIEVRVPKNTINLSTE</sequence>
<dbReference type="Proteomes" id="UP000551878">
    <property type="component" value="Unassembled WGS sequence"/>
</dbReference>
<dbReference type="GO" id="GO:0046685">
    <property type="term" value="P:response to arsenic-containing substance"/>
    <property type="evidence" value="ECO:0007669"/>
    <property type="project" value="InterPro"/>
</dbReference>